<protein>
    <recommendedName>
        <fullName evidence="4">Actin-related protein 5</fullName>
    </recommendedName>
</protein>
<feature type="compositionally biased region" description="Basic and acidic residues" evidence="1">
    <location>
        <begin position="52"/>
        <end position="68"/>
    </location>
</feature>
<dbReference type="Gene3D" id="3.30.420.40">
    <property type="match status" value="2"/>
</dbReference>
<evidence type="ECO:0000313" key="2">
    <source>
        <dbReference type="EMBL" id="KAF6154470.1"/>
    </source>
</evidence>
<keyword evidence="3" id="KW-1185">Reference proteome</keyword>
<reference evidence="2 3" key="1">
    <citation type="journal article" date="2020" name="IScience">
        <title>Genome Sequencing of the Endangered Kingdonia uniflora (Circaeasteraceae, Ranunculales) Reveals Potential Mechanisms of Evolutionary Specialization.</title>
        <authorList>
            <person name="Sun Y."/>
            <person name="Deng T."/>
            <person name="Zhang A."/>
            <person name="Moore M.J."/>
            <person name="Landis J.B."/>
            <person name="Lin N."/>
            <person name="Zhang H."/>
            <person name="Zhang X."/>
            <person name="Huang J."/>
            <person name="Zhang X."/>
            <person name="Sun H."/>
            <person name="Wang H."/>
        </authorList>
    </citation>
    <scope>NUCLEOTIDE SEQUENCE [LARGE SCALE GENOMIC DNA]</scope>
    <source>
        <strain evidence="2">TB1705</strain>
        <tissue evidence="2">Leaf</tissue>
    </source>
</reference>
<organism evidence="2 3">
    <name type="scientific">Kingdonia uniflora</name>
    <dbReference type="NCBI Taxonomy" id="39325"/>
    <lineage>
        <taxon>Eukaryota</taxon>
        <taxon>Viridiplantae</taxon>
        <taxon>Streptophyta</taxon>
        <taxon>Embryophyta</taxon>
        <taxon>Tracheophyta</taxon>
        <taxon>Spermatophyta</taxon>
        <taxon>Magnoliopsida</taxon>
        <taxon>Ranunculales</taxon>
        <taxon>Circaeasteraceae</taxon>
        <taxon>Kingdonia</taxon>
    </lineage>
</organism>
<dbReference type="SUPFAM" id="SSF53067">
    <property type="entry name" value="Actin-like ATPase domain"/>
    <property type="match status" value="1"/>
</dbReference>
<dbReference type="Gene3D" id="3.90.640.10">
    <property type="entry name" value="Actin, Chain A, domain 4"/>
    <property type="match status" value="1"/>
</dbReference>
<accession>A0A7J7MI58</accession>
<dbReference type="PANTHER" id="PTHR11937">
    <property type="entry name" value="ACTIN"/>
    <property type="match status" value="1"/>
</dbReference>
<proteinExistence type="predicted"/>
<evidence type="ECO:0000256" key="1">
    <source>
        <dbReference type="SAM" id="MobiDB-lite"/>
    </source>
</evidence>
<dbReference type="InterPro" id="IPR043129">
    <property type="entry name" value="ATPase_NBD"/>
</dbReference>
<feature type="compositionally biased region" description="Basic and acidic residues" evidence="1">
    <location>
        <begin position="11"/>
        <end position="26"/>
    </location>
</feature>
<evidence type="ECO:0000313" key="3">
    <source>
        <dbReference type="Proteomes" id="UP000541444"/>
    </source>
</evidence>
<feature type="region of interest" description="Disordered" evidence="1">
    <location>
        <begin position="1"/>
        <end position="70"/>
    </location>
</feature>
<name>A0A7J7MI58_9MAGN</name>
<dbReference type="AlphaFoldDB" id="A0A7J7MI58"/>
<gene>
    <name evidence="2" type="ORF">GIB67_028362</name>
</gene>
<dbReference type="OrthoDB" id="7340501at2759"/>
<sequence length="310" mass="35857">MVRVTQSLRKAKGELPEMKEKTEQLGRSKGRHFLRICPRGGCETSRKGLKKSPKEKQNRQDEEKRSENPKLYLEQIRAKHRELNEKHLREDTFRARDEDWQVYTVMGGNDDEESDWDEAELTRISLDYSIKWGRLIVENGAQYDINPTFVANPEAGVFQTITEIPKFCPLIEEDFQITIEVKRLCCPKVFLQPSMIGVDQAGLNEMCGISIRRLSSKNHTLEERMTSLFLMTGGSCHFPGMAKHLEIEIIKICHFGASIQCVELLIPFLMLGGELLRMPAAPQFSMQSFSKQDYYEKGKDWLWGYCFSYT</sequence>
<dbReference type="EMBL" id="JACGCM010001497">
    <property type="protein sequence ID" value="KAF6154470.1"/>
    <property type="molecule type" value="Genomic_DNA"/>
</dbReference>
<evidence type="ECO:0008006" key="4">
    <source>
        <dbReference type="Google" id="ProtNLM"/>
    </source>
</evidence>
<dbReference type="Proteomes" id="UP000541444">
    <property type="component" value="Unassembled WGS sequence"/>
</dbReference>
<dbReference type="InterPro" id="IPR004000">
    <property type="entry name" value="Actin"/>
</dbReference>
<comment type="caution">
    <text evidence="2">The sequence shown here is derived from an EMBL/GenBank/DDBJ whole genome shotgun (WGS) entry which is preliminary data.</text>
</comment>